<dbReference type="GO" id="GO:0035082">
    <property type="term" value="P:axoneme assembly"/>
    <property type="evidence" value="ECO:0007669"/>
    <property type="project" value="InterPro"/>
</dbReference>
<dbReference type="GO" id="GO:0001947">
    <property type="term" value="P:heart looping"/>
    <property type="evidence" value="ECO:0007669"/>
    <property type="project" value="TreeGrafter"/>
</dbReference>
<dbReference type="GO" id="GO:0005737">
    <property type="term" value="C:cytoplasm"/>
    <property type="evidence" value="ECO:0007669"/>
    <property type="project" value="TreeGrafter"/>
</dbReference>
<accession>A0A151NKJ4</accession>
<reference evidence="3 4" key="1">
    <citation type="journal article" date="2012" name="Genome Biol.">
        <title>Sequencing three crocodilian genomes to illuminate the evolution of archosaurs and amniotes.</title>
        <authorList>
            <person name="St John J.A."/>
            <person name="Braun E.L."/>
            <person name="Isberg S.R."/>
            <person name="Miles L.G."/>
            <person name="Chong A.Y."/>
            <person name="Gongora J."/>
            <person name="Dalzell P."/>
            <person name="Moran C."/>
            <person name="Bed'hom B."/>
            <person name="Abzhanov A."/>
            <person name="Burgess S.C."/>
            <person name="Cooksey A.M."/>
            <person name="Castoe T.A."/>
            <person name="Crawford N.G."/>
            <person name="Densmore L.D."/>
            <person name="Drew J.C."/>
            <person name="Edwards S.V."/>
            <person name="Faircloth B.C."/>
            <person name="Fujita M.K."/>
            <person name="Greenwold M.J."/>
            <person name="Hoffmann F.G."/>
            <person name="Howard J.M."/>
            <person name="Iguchi T."/>
            <person name="Janes D.E."/>
            <person name="Khan S.Y."/>
            <person name="Kohno S."/>
            <person name="de Koning A.J."/>
            <person name="Lance S.L."/>
            <person name="McCarthy F.M."/>
            <person name="McCormack J.E."/>
            <person name="Merchant M.E."/>
            <person name="Peterson D.G."/>
            <person name="Pollock D.D."/>
            <person name="Pourmand N."/>
            <person name="Raney B.J."/>
            <person name="Roessler K.A."/>
            <person name="Sanford J.R."/>
            <person name="Sawyer R.H."/>
            <person name="Schmidt C.J."/>
            <person name="Triplett E.W."/>
            <person name="Tuberville T.D."/>
            <person name="Venegas-Anaya M."/>
            <person name="Howard J.T."/>
            <person name="Jarvis E.D."/>
            <person name="Guillette L.J.Jr."/>
            <person name="Glenn T.C."/>
            <person name="Green R.E."/>
            <person name="Ray D.A."/>
        </authorList>
    </citation>
    <scope>NUCLEOTIDE SEQUENCE [LARGE SCALE GENOMIC DNA]</scope>
    <source>
        <strain evidence="3">KSC_2009_1</strain>
    </source>
</reference>
<dbReference type="Pfam" id="PF08647">
    <property type="entry name" value="BRE1"/>
    <property type="match status" value="1"/>
</dbReference>
<name>A0A151NKJ4_ALLMI</name>
<proteinExistence type="predicted"/>
<evidence type="ECO:0000313" key="3">
    <source>
        <dbReference type="EMBL" id="KYO37331.1"/>
    </source>
</evidence>
<keyword evidence="1" id="KW-0175">Coiled coil</keyword>
<gene>
    <name evidence="3" type="primary">CCDC40</name>
    <name evidence="3" type="ORF">Y1Q_0011848</name>
</gene>
<feature type="coiled-coil region" evidence="1">
    <location>
        <begin position="662"/>
        <end position="689"/>
    </location>
</feature>
<keyword evidence="4" id="KW-1185">Reference proteome</keyword>
<dbReference type="GO" id="GO:0005576">
    <property type="term" value="C:extracellular region"/>
    <property type="evidence" value="ECO:0007669"/>
    <property type="project" value="GOC"/>
</dbReference>
<feature type="coiled-coil region" evidence="1">
    <location>
        <begin position="401"/>
        <end position="451"/>
    </location>
</feature>
<dbReference type="AlphaFoldDB" id="A0A151NKJ4"/>
<feature type="compositionally biased region" description="Acidic residues" evidence="2">
    <location>
        <begin position="79"/>
        <end position="90"/>
    </location>
</feature>
<feature type="compositionally biased region" description="Basic and acidic residues" evidence="2">
    <location>
        <begin position="227"/>
        <end position="249"/>
    </location>
</feature>
<comment type="caution">
    <text evidence="3">The sequence shown here is derived from an EMBL/GenBank/DDBJ whole genome shotgun (WGS) entry which is preliminary data.</text>
</comment>
<evidence type="ECO:0000313" key="4">
    <source>
        <dbReference type="Proteomes" id="UP000050525"/>
    </source>
</evidence>
<sequence length="1131" mass="129565">MRPEPEPGRSPEEGDEEQQRRPEGNGPAQAESRPDGKEGTDGVPAEEPGMALAPAEQDAVETPEPPAEVMQPDTGHDEEGLEAVPAEDPEERSIPIEQDVPGAVEQEVFGAPEQEPEQAVFGEPGQGDLGLSLDSPRFSSEEDKSNEDFPDEVGAESLPFSQSNLEQLVIGSGSQSHTSSLASPQWSASSVGLDVHVESVLDTGVATPSPYREADFQQFHPQIGERGTSRQEEREEEVHAADGEARTEGSEEVEEETQLIVLDPEHPLMKRFQAALKNYLTKQMAKVNLDLQELKEATKKGRVQREELGVVLYGVQQQLARLQMELEKNHNRHSQIAMVRRQLEDELQDLRTMYKKTCQSTQDERRRVSALQTEVENLALNLFYMQNTGQDVRDDISVMKRAVKKAEVEQMQAEVEKKKQDLHVDRLTRKVDELREQIALYEAQCIAQAEDTRLTRQAVSEACMEIQAIHLEKKQLMQQWNSSLTGMKRRDEAYTAMQEALRQSRHQLTSMEMEIEVYKKSITKEEERNELLATILNRSENDANMSRKLIAQCLAKQDALQVEFGTYTRALHETEQALGRASLDQATRLNELGVVKKEIEKETEHKQEVENEIMAKLQDQLMSSKAAKYFSQLAAKLQMRKMDLEMHFSKVDNDTAQVALDITHTNCRLSTLQKTLSELEKETKTINDLVSHSEIEIAKRNQLIERKQGVINLYNKKMETMISQLGGQELGPLEIEINSLTKQIEEYNSEVMTLQKYWLRLQKELVKLTQEQEEQLVSLDMLKKEITIRQQKKVRIENEIQQEKNEQKDIERHMRNMSNDMIKLNMLISKNSNSSQELQYGNTITENEFVRSLKAAEKESIEMQEKLDRLSEEKERLLNSLVEAEHQIMLWEKKIQLAKEMRATVDSETGQGEIRAMRAEIHRMQVRYSQLTKQQEKMIRDMEAAVSRRETITTQGEGQSKVDKKQITKSDFHYKKQELRRKISETQKSAQDCNKTILELENTQASLSTALLERQQQVSSLQAESNALDADIEQLQDKKRWNLSEIVGYQTRQKHLQAAKEGKYISLCRSEHALQSEQRKQQSRLHSISIIVHQIQQEYPQCQRALRRVSQALESKLDSLEAKQAEGQNQI</sequence>
<feature type="coiled-coil region" evidence="1">
    <location>
        <begin position="592"/>
        <end position="619"/>
    </location>
</feature>
<organism evidence="3 4">
    <name type="scientific">Alligator mississippiensis</name>
    <name type="common">American alligator</name>
    <dbReference type="NCBI Taxonomy" id="8496"/>
    <lineage>
        <taxon>Eukaryota</taxon>
        <taxon>Metazoa</taxon>
        <taxon>Chordata</taxon>
        <taxon>Craniata</taxon>
        <taxon>Vertebrata</taxon>
        <taxon>Euteleostomi</taxon>
        <taxon>Archelosauria</taxon>
        <taxon>Archosauria</taxon>
        <taxon>Crocodylia</taxon>
        <taxon>Alligatoridae</taxon>
        <taxon>Alligatorinae</taxon>
        <taxon>Alligator</taxon>
    </lineage>
</organism>
<dbReference type="InterPro" id="IPR037386">
    <property type="entry name" value="CCDC40"/>
</dbReference>
<dbReference type="PANTHER" id="PTHR16275:SF8">
    <property type="entry name" value="COILED-COIL DOMAIN-CONTAINING PROTEIN 40"/>
    <property type="match status" value="1"/>
</dbReference>
<dbReference type="STRING" id="8496.A0A151NKJ4"/>
<feature type="coiled-coil region" evidence="1">
    <location>
        <begin position="730"/>
        <end position="820"/>
    </location>
</feature>
<feature type="region of interest" description="Disordered" evidence="2">
    <location>
        <begin position="1"/>
        <end position="184"/>
    </location>
</feature>
<dbReference type="EMBL" id="AKHW03002749">
    <property type="protein sequence ID" value="KYO37331.1"/>
    <property type="molecule type" value="Genomic_DNA"/>
</dbReference>
<dbReference type="GO" id="GO:0005929">
    <property type="term" value="C:cilium"/>
    <property type="evidence" value="ECO:0007669"/>
    <property type="project" value="TreeGrafter"/>
</dbReference>
<evidence type="ECO:0000256" key="1">
    <source>
        <dbReference type="SAM" id="Coils"/>
    </source>
</evidence>
<protein>
    <submittedName>
        <fullName evidence="3">Coiled-coil domain-containing protein 40</fullName>
    </submittedName>
</protein>
<feature type="compositionally biased region" description="Basic and acidic residues" evidence="2">
    <location>
        <begin position="1"/>
        <end position="23"/>
    </location>
</feature>
<feature type="coiled-coil region" evidence="1">
    <location>
        <begin position="1103"/>
        <end position="1130"/>
    </location>
</feature>
<dbReference type="PANTHER" id="PTHR16275">
    <property type="entry name" value="COILED-COIL DOMAIN-CONTAINING PROTEIN 40"/>
    <property type="match status" value="1"/>
</dbReference>
<dbReference type="GO" id="GO:0060287">
    <property type="term" value="P:epithelial cilium movement involved in determination of left/right asymmetry"/>
    <property type="evidence" value="ECO:0007669"/>
    <property type="project" value="TreeGrafter"/>
</dbReference>
<feature type="coiled-coil region" evidence="1">
    <location>
        <begin position="853"/>
        <end position="934"/>
    </location>
</feature>
<dbReference type="eggNOG" id="ENOG502QQ91">
    <property type="taxonomic scope" value="Eukaryota"/>
</dbReference>
<feature type="coiled-coil region" evidence="1">
    <location>
        <begin position="976"/>
        <end position="1038"/>
    </location>
</feature>
<feature type="region of interest" description="Disordered" evidence="2">
    <location>
        <begin position="224"/>
        <end position="253"/>
    </location>
</feature>
<evidence type="ECO:0000256" key="2">
    <source>
        <dbReference type="SAM" id="MobiDB-lite"/>
    </source>
</evidence>
<dbReference type="Proteomes" id="UP000050525">
    <property type="component" value="Unassembled WGS sequence"/>
</dbReference>
<feature type="compositionally biased region" description="Polar residues" evidence="2">
    <location>
        <begin position="159"/>
        <end position="178"/>
    </location>
</feature>